<evidence type="ECO:0008006" key="7">
    <source>
        <dbReference type="Google" id="ProtNLM"/>
    </source>
</evidence>
<dbReference type="EMBL" id="HE612861">
    <property type="protein sequence ID" value="CCE63547.1"/>
    <property type="molecule type" value="Genomic_DNA"/>
</dbReference>
<dbReference type="Pfam" id="PF20640">
    <property type="entry name" value="Rrn6_HB"/>
    <property type="match status" value="1"/>
</dbReference>
<dbReference type="PANTHER" id="PTHR28221:SF2">
    <property type="entry name" value="RNA POLYMERASE I-SPECIFIC TRANSCRIPTION INITIATION FACTOR RRN6"/>
    <property type="match status" value="1"/>
</dbReference>
<dbReference type="Proteomes" id="UP000005666">
    <property type="component" value="Chromosome 6"/>
</dbReference>
<feature type="domain" description="RRN6 beta-propeller" evidence="2">
    <location>
        <begin position="181"/>
        <end position="522"/>
    </location>
</feature>
<accession>G8BUW5</accession>
<dbReference type="AlphaFoldDB" id="G8BUW5"/>
<keyword evidence="6" id="KW-1185">Reference proteome</keyword>
<dbReference type="GO" id="GO:0001179">
    <property type="term" value="F:RNA polymerase I general transcription initiation factor binding"/>
    <property type="evidence" value="ECO:0007669"/>
    <property type="project" value="EnsemblFungi"/>
</dbReference>
<dbReference type="eggNOG" id="ENOG502QRAW">
    <property type="taxonomic scope" value="Eukaryota"/>
</dbReference>
<feature type="compositionally biased region" description="Low complexity" evidence="1">
    <location>
        <begin position="893"/>
        <end position="903"/>
    </location>
</feature>
<organism evidence="5 6">
    <name type="scientific">Tetrapisispora phaffii (strain ATCC 24235 / CBS 4417 / NBRC 1672 / NRRL Y-8282 / UCD 70-5)</name>
    <name type="common">Yeast</name>
    <name type="synonym">Fabospora phaffii</name>
    <dbReference type="NCBI Taxonomy" id="1071381"/>
    <lineage>
        <taxon>Eukaryota</taxon>
        <taxon>Fungi</taxon>
        <taxon>Dikarya</taxon>
        <taxon>Ascomycota</taxon>
        <taxon>Saccharomycotina</taxon>
        <taxon>Saccharomycetes</taxon>
        <taxon>Saccharomycetales</taxon>
        <taxon>Saccharomycetaceae</taxon>
        <taxon>Tetrapisispora</taxon>
    </lineage>
</organism>
<evidence type="ECO:0000259" key="4">
    <source>
        <dbReference type="Pfam" id="PF20640"/>
    </source>
</evidence>
<dbReference type="RefSeq" id="XP_003685981.1">
    <property type="nucleotide sequence ID" value="XM_003685933.1"/>
</dbReference>
<dbReference type="InterPro" id="IPR019350">
    <property type="entry name" value="RNA_pol_I-sp_TIF_RRN6-like"/>
</dbReference>
<feature type="compositionally biased region" description="Polar residues" evidence="1">
    <location>
        <begin position="866"/>
        <end position="876"/>
    </location>
</feature>
<dbReference type="STRING" id="1071381.G8BUW5"/>
<reference evidence="5 6" key="1">
    <citation type="journal article" date="2011" name="Proc. Natl. Acad. Sci. U.S.A.">
        <title>Evolutionary erosion of yeast sex chromosomes by mating-type switching accidents.</title>
        <authorList>
            <person name="Gordon J.L."/>
            <person name="Armisen D."/>
            <person name="Proux-Wera E."/>
            <person name="Oheigeartaigh S.S."/>
            <person name="Byrne K.P."/>
            <person name="Wolfe K.H."/>
        </authorList>
    </citation>
    <scope>NUCLEOTIDE SEQUENCE [LARGE SCALE GENOMIC DNA]</scope>
    <source>
        <strain evidence="6">ATCC 24235 / CBS 4417 / NBRC 1672 / NRRL Y-8282 / UCD 70-5</strain>
    </source>
</reference>
<dbReference type="GO" id="GO:0070860">
    <property type="term" value="C:RNA polymerase I core factor complex"/>
    <property type="evidence" value="ECO:0007669"/>
    <property type="project" value="EnsemblFungi"/>
</dbReference>
<feature type="compositionally biased region" description="Basic residues" evidence="1">
    <location>
        <begin position="904"/>
        <end position="918"/>
    </location>
</feature>
<evidence type="ECO:0000313" key="6">
    <source>
        <dbReference type="Proteomes" id="UP000005666"/>
    </source>
</evidence>
<evidence type="ECO:0000256" key="1">
    <source>
        <dbReference type="SAM" id="MobiDB-lite"/>
    </source>
</evidence>
<evidence type="ECO:0000313" key="5">
    <source>
        <dbReference type="EMBL" id="CCE63547.1"/>
    </source>
</evidence>
<dbReference type="KEGG" id="tpf:TPHA_0F00600"/>
<feature type="compositionally biased region" description="Polar residues" evidence="1">
    <location>
        <begin position="806"/>
        <end position="831"/>
    </location>
</feature>
<dbReference type="GO" id="GO:0042790">
    <property type="term" value="P:nucleolar large rRNA transcription by RNA polymerase I"/>
    <property type="evidence" value="ECO:0007669"/>
    <property type="project" value="EnsemblFungi"/>
</dbReference>
<dbReference type="InterPro" id="IPR048535">
    <property type="entry name" value="RRN6_beta-prop"/>
</dbReference>
<proteinExistence type="predicted"/>
<protein>
    <recommendedName>
        <fullName evidence="7">RNA polymerase I-specific transcription initiation factor RRN6</fullName>
    </recommendedName>
</protein>
<dbReference type="OrthoDB" id="4090074at2759"/>
<dbReference type="Pfam" id="PF20639">
    <property type="entry name" value="Rrn6_K-rich"/>
    <property type="match status" value="1"/>
</dbReference>
<evidence type="ECO:0000259" key="2">
    <source>
        <dbReference type="Pfam" id="PF10214"/>
    </source>
</evidence>
<feature type="region of interest" description="Disordered" evidence="1">
    <location>
        <begin position="804"/>
        <end position="918"/>
    </location>
</feature>
<dbReference type="PANTHER" id="PTHR28221">
    <property type="entry name" value="RNA POLYMERASE I-SPECIFIC TRANSCRIPTION INITIATION FACTOR RRN6"/>
    <property type="match status" value="1"/>
</dbReference>
<dbReference type="InterPro" id="IPR048536">
    <property type="entry name" value="Rrn6_K-rich"/>
</dbReference>
<dbReference type="InterPro" id="IPR048537">
    <property type="entry name" value="RRN6_HB"/>
</dbReference>
<dbReference type="GeneID" id="11535609"/>
<feature type="domain" description="RRN6 K-rich C-terminal" evidence="3">
    <location>
        <begin position="782"/>
        <end position="917"/>
    </location>
</feature>
<dbReference type="HOGENOM" id="CLU_014997_0_0_1"/>
<sequence>MLPINRPIGSQLGLGVKGMSVYVGGDSKEKWIKSVQDKSIIDDSELHVISSEVFIDSDLQKMEKKFIDGEIVKDDYNSDDSGVEFENDEEFEHWKDILVSKMEWQDLDPKISGDFRPFKKVNTSHDRAFDTHEGSLVKSMNFIPNSLISTLSETPIPVQMTDTTGKKSIGNMHSNSTLSVDPNTGELMVIGLLQTVADLRANKDPQQVIAYVSGNSDSVLNIAVLTRSKKEFIKVDKHTKVPGKTWEIKDQKSIESIELNSPIKKILFPQLSAIFRRMSDLIGILTENSLHIIKVSNFNCQTLKFKFQQYKYLSYSSLGDFPFADFAFNPWDMNELAVIDIKGNWAVCSISSSLLKDDTIRVSQDARGTIYDPEELSNWKKIEWSSKFTKLIVMDRSKLFEIDFQKDLQVEIIEAKTWSRLRDYKRIDENISVLLTTKEIIAIRTNKNTNCFDRILSWKHDLDPNDNTLKFSIQKIIKDKVLTLIIYIFTSQSNNVYMHAFSIDTFNLQLTTSCQSNVMTIPNITEGIQTISVPDESYDDDDDYDMNDSYENSSTEYVWINMFLKQYTSNEVTKVIVTNAPLHITKNKNHVHFKTDPNSEGGLKMRYKMKELQEMDNLIQLLTEKYKDYPSNKNENIHDLLQDFGYKLSTLLNEEMVHFNKENRSNLLKNRSLKDLIDLSPSIENLSEFESFLDQLIEHFEESSLKFSNLKSILSFFLHESVPSIDIFYNKLLQCWEIITSNSEVLTRELVKTIVWGAIRFCNKNCYQDKLHNSKDTLTTQYQEIIDLWELNDDEIEEEANKLDNTESTAPMSQPHFTRESQSQIPTIKLSQRNERQERGIANNANRISKSSRNRKSSQARPLCSQAFSSSQTSILPDNITPAFSLMQASAPSLSQSQSSQTSKNKKKKKKKKIGGFK</sequence>
<dbReference type="OMA" id="PAFTLMQ"/>
<dbReference type="GO" id="GO:0001163">
    <property type="term" value="F:RNA polymerase I transcription regulatory region sequence-specific DNA binding"/>
    <property type="evidence" value="ECO:0007669"/>
    <property type="project" value="EnsemblFungi"/>
</dbReference>
<feature type="domain" description="RRN6 helical bundle" evidence="4">
    <location>
        <begin position="630"/>
        <end position="758"/>
    </location>
</feature>
<gene>
    <name evidence="5" type="primary">TPHA0F00600</name>
    <name evidence="5" type="ordered locus">TPHA_0F00600</name>
</gene>
<name>G8BUW5_TETPH</name>
<evidence type="ECO:0000259" key="3">
    <source>
        <dbReference type="Pfam" id="PF20639"/>
    </source>
</evidence>
<dbReference type="Pfam" id="PF10214">
    <property type="entry name" value="Rrn6_beta-prop"/>
    <property type="match status" value="1"/>
</dbReference>